<dbReference type="InterPro" id="IPR010982">
    <property type="entry name" value="Lambda_DNA-bd_dom_sf"/>
</dbReference>
<evidence type="ECO:0000256" key="1">
    <source>
        <dbReference type="ARBA" id="ARBA00023015"/>
    </source>
</evidence>
<dbReference type="CDD" id="cd01392">
    <property type="entry name" value="HTH_LacI"/>
    <property type="match status" value="1"/>
</dbReference>
<dbReference type="PROSITE" id="PS50932">
    <property type="entry name" value="HTH_LACI_2"/>
    <property type="match status" value="1"/>
</dbReference>
<evidence type="ECO:0000313" key="6">
    <source>
        <dbReference type="Proteomes" id="UP000321363"/>
    </source>
</evidence>
<dbReference type="CDD" id="cd01542">
    <property type="entry name" value="PBP1_TreR-like"/>
    <property type="match status" value="1"/>
</dbReference>
<keyword evidence="2" id="KW-0238">DNA-binding</keyword>
<dbReference type="PANTHER" id="PTHR30146">
    <property type="entry name" value="LACI-RELATED TRANSCRIPTIONAL REPRESSOR"/>
    <property type="match status" value="1"/>
</dbReference>
<feature type="domain" description="HTH lacI-type" evidence="4">
    <location>
        <begin position="3"/>
        <end position="56"/>
    </location>
</feature>
<reference evidence="5 6" key="1">
    <citation type="journal article" date="2005" name="Int. J. Syst. Evol. Microbiol.">
        <title>Bacillus litoralis sp. nov., isolated from a tidal flat of the Yellow Sea in Korea.</title>
        <authorList>
            <person name="Yoon J.H."/>
            <person name="Oh T.K."/>
        </authorList>
    </citation>
    <scope>NUCLEOTIDE SEQUENCE [LARGE SCALE GENOMIC DNA]</scope>
    <source>
        <strain evidence="5 6">SW-211</strain>
    </source>
</reference>
<dbReference type="InterPro" id="IPR028082">
    <property type="entry name" value="Peripla_BP_I"/>
</dbReference>
<evidence type="ECO:0000256" key="3">
    <source>
        <dbReference type="ARBA" id="ARBA00023163"/>
    </source>
</evidence>
<dbReference type="AlphaFoldDB" id="A0A5C6VUV9"/>
<dbReference type="OrthoDB" id="3180992at2"/>
<dbReference type="EMBL" id="VOQF01000012">
    <property type="protein sequence ID" value="TXC89302.1"/>
    <property type="molecule type" value="Genomic_DNA"/>
</dbReference>
<protein>
    <submittedName>
        <fullName evidence="5">LacI family transcriptional regulator</fullName>
    </submittedName>
</protein>
<dbReference type="Gene3D" id="1.10.260.40">
    <property type="entry name" value="lambda repressor-like DNA-binding domains"/>
    <property type="match status" value="1"/>
</dbReference>
<evidence type="ECO:0000259" key="4">
    <source>
        <dbReference type="PROSITE" id="PS50932"/>
    </source>
</evidence>
<keyword evidence="1" id="KW-0805">Transcription regulation</keyword>
<dbReference type="Pfam" id="PF00356">
    <property type="entry name" value="LacI"/>
    <property type="match status" value="1"/>
</dbReference>
<dbReference type="RefSeq" id="WP_146949968.1">
    <property type="nucleotide sequence ID" value="NZ_VOQF01000012.1"/>
</dbReference>
<dbReference type="PANTHER" id="PTHR30146:SF154">
    <property type="entry name" value="TRANSCRIPTION REGULATOR, MEMBER OF GALR FAMILY"/>
    <property type="match status" value="1"/>
</dbReference>
<comment type="caution">
    <text evidence="5">The sequence shown here is derived from an EMBL/GenBank/DDBJ whole genome shotgun (WGS) entry which is preliminary data.</text>
</comment>
<dbReference type="SUPFAM" id="SSF53822">
    <property type="entry name" value="Periplasmic binding protein-like I"/>
    <property type="match status" value="1"/>
</dbReference>
<dbReference type="GO" id="GO:0003700">
    <property type="term" value="F:DNA-binding transcription factor activity"/>
    <property type="evidence" value="ECO:0007669"/>
    <property type="project" value="TreeGrafter"/>
</dbReference>
<keyword evidence="3" id="KW-0804">Transcription</keyword>
<keyword evidence="6" id="KW-1185">Reference proteome</keyword>
<dbReference type="Gene3D" id="3.40.50.2300">
    <property type="match status" value="2"/>
</dbReference>
<sequence length="328" mass="36266">MNMTIGEIAKLAGVAKSTVSRFLNGGSVGKETRLKIERVISETGYVPNTFARSLKAKKTNIIGTIVPRLNSYATAETLIGIDERLREENYQLLISNTSQDLEREIESIYNLANQKIAGIILLATQVTDQHLEAFEKVDVPVLLVGQESEHCYSLIHNDEEAGILLGKYVLANGHKKIAYLGVTEKDIAVGVKRKRGFQQAIKEESNSDLMYFETSFSVKDATEKFSEIVDQHAPTIIVCATDNIALGILKAAQIRGLSIPTDLSITGFGGYEVTEIIHPSITTVKFFYKDAGELAAEKMIRLINGETVEKLTVSHVEMIERESVDNRM</sequence>
<accession>A0A5C6VUV9</accession>
<gene>
    <name evidence="5" type="ORF">FS935_17665</name>
</gene>
<proteinExistence type="predicted"/>
<dbReference type="SUPFAM" id="SSF47413">
    <property type="entry name" value="lambda repressor-like DNA-binding domains"/>
    <property type="match status" value="1"/>
</dbReference>
<dbReference type="InterPro" id="IPR046335">
    <property type="entry name" value="LacI/GalR-like_sensor"/>
</dbReference>
<dbReference type="GO" id="GO:0000976">
    <property type="term" value="F:transcription cis-regulatory region binding"/>
    <property type="evidence" value="ECO:0007669"/>
    <property type="project" value="TreeGrafter"/>
</dbReference>
<dbReference type="Proteomes" id="UP000321363">
    <property type="component" value="Unassembled WGS sequence"/>
</dbReference>
<organism evidence="5 6">
    <name type="scientific">Metabacillus litoralis</name>
    <dbReference type="NCBI Taxonomy" id="152268"/>
    <lineage>
        <taxon>Bacteria</taxon>
        <taxon>Bacillati</taxon>
        <taxon>Bacillota</taxon>
        <taxon>Bacilli</taxon>
        <taxon>Bacillales</taxon>
        <taxon>Bacillaceae</taxon>
        <taxon>Metabacillus</taxon>
    </lineage>
</organism>
<dbReference type="InterPro" id="IPR000843">
    <property type="entry name" value="HTH_LacI"/>
</dbReference>
<evidence type="ECO:0000256" key="2">
    <source>
        <dbReference type="ARBA" id="ARBA00023125"/>
    </source>
</evidence>
<dbReference type="Pfam" id="PF13377">
    <property type="entry name" value="Peripla_BP_3"/>
    <property type="match status" value="1"/>
</dbReference>
<evidence type="ECO:0000313" key="5">
    <source>
        <dbReference type="EMBL" id="TXC89302.1"/>
    </source>
</evidence>
<dbReference type="SMART" id="SM00354">
    <property type="entry name" value="HTH_LACI"/>
    <property type="match status" value="1"/>
</dbReference>
<name>A0A5C6VUV9_9BACI</name>